<comment type="caution">
    <text evidence="1">The sequence shown here is derived from an EMBL/GenBank/DDBJ whole genome shotgun (WGS) entry which is preliminary data.</text>
</comment>
<gene>
    <name evidence="1" type="ORF">CW354_20310</name>
</gene>
<dbReference type="Proteomes" id="UP000239504">
    <property type="component" value="Unassembled WGS sequence"/>
</dbReference>
<organism evidence="1 2">
    <name type="scientific">Hyphococcus luteus</name>
    <dbReference type="NCBI Taxonomy" id="2058213"/>
    <lineage>
        <taxon>Bacteria</taxon>
        <taxon>Pseudomonadati</taxon>
        <taxon>Pseudomonadota</taxon>
        <taxon>Alphaproteobacteria</taxon>
        <taxon>Parvularculales</taxon>
        <taxon>Parvularculaceae</taxon>
        <taxon>Hyphococcus</taxon>
    </lineage>
</organism>
<sequence>MTSEYDPEDVLSDFAMEQPLNHAVLRDYICRYPELALELTDLFHELTLCDLEVQIDAATLETKSVKEVTAKGFAALDAAFSGEGLRAFAKSIGLPRDFLCGFRDAKVRVETVPLPILLGLARKLGVGVHIFLTYLQSRPQNQTALAFKADSKPTPQAALDFETFVGNLGLTEAESAALKRLGERDGSA</sequence>
<name>A0A2S7K050_9PROT</name>
<dbReference type="AlphaFoldDB" id="A0A2S7K050"/>
<dbReference type="EMBL" id="PJCH01000016">
    <property type="protein sequence ID" value="PQA85877.1"/>
    <property type="molecule type" value="Genomic_DNA"/>
</dbReference>
<evidence type="ECO:0000313" key="2">
    <source>
        <dbReference type="Proteomes" id="UP000239504"/>
    </source>
</evidence>
<dbReference type="OrthoDB" id="7873742at2"/>
<keyword evidence="2" id="KW-1185">Reference proteome</keyword>
<dbReference type="RefSeq" id="WP_104831930.1">
    <property type="nucleotide sequence ID" value="NZ_PJCH01000016.1"/>
</dbReference>
<evidence type="ECO:0000313" key="1">
    <source>
        <dbReference type="EMBL" id="PQA85877.1"/>
    </source>
</evidence>
<accession>A0A2S7K050</accession>
<proteinExistence type="predicted"/>
<reference evidence="1 2" key="1">
    <citation type="submission" date="2017-12" db="EMBL/GenBank/DDBJ databases">
        <authorList>
            <person name="Hurst M.R.H."/>
        </authorList>
    </citation>
    <scope>NUCLEOTIDE SEQUENCE [LARGE SCALE GENOMIC DNA]</scope>
    <source>
        <strain evidence="1 2">SY-3-19</strain>
    </source>
</reference>
<protein>
    <submittedName>
        <fullName evidence="1">Uncharacterized protein</fullName>
    </submittedName>
</protein>